<keyword evidence="7" id="KW-0449">Lipoprotein</keyword>
<evidence type="ECO:0000256" key="5">
    <source>
        <dbReference type="ARBA" id="ARBA00023136"/>
    </source>
</evidence>
<accession>A0A974CIQ7</accession>
<evidence type="ECO:0000256" key="3">
    <source>
        <dbReference type="ARBA" id="ARBA00022475"/>
    </source>
</evidence>
<gene>
    <name evidence="8" type="ORF">XELAEV_180331017mg</name>
</gene>
<evidence type="ECO:0000313" key="9">
    <source>
        <dbReference type="Proteomes" id="UP000694892"/>
    </source>
</evidence>
<dbReference type="AlphaFoldDB" id="A0A974CIQ7"/>
<evidence type="ECO:0000256" key="1">
    <source>
        <dbReference type="ARBA" id="ARBA00004193"/>
    </source>
</evidence>
<dbReference type="PANTHER" id="PTHR17601">
    <property type="entry name" value="RAFTLIN-RELATED"/>
    <property type="match status" value="1"/>
</dbReference>
<evidence type="ECO:0000256" key="4">
    <source>
        <dbReference type="ARBA" id="ARBA00022707"/>
    </source>
</evidence>
<evidence type="ECO:0000313" key="8">
    <source>
        <dbReference type="EMBL" id="OCT74140.1"/>
    </source>
</evidence>
<keyword evidence="3" id="KW-1003">Cell membrane</keyword>
<protein>
    <submittedName>
        <fullName evidence="8">Uncharacterized protein</fullName>
    </submittedName>
</protein>
<feature type="non-terminal residue" evidence="8">
    <location>
        <position position="61"/>
    </location>
</feature>
<keyword evidence="6" id="KW-0564">Palmitate</keyword>
<organism evidence="8 9">
    <name type="scientific">Xenopus laevis</name>
    <name type="common">African clawed frog</name>
    <dbReference type="NCBI Taxonomy" id="8355"/>
    <lineage>
        <taxon>Eukaryota</taxon>
        <taxon>Metazoa</taxon>
        <taxon>Chordata</taxon>
        <taxon>Craniata</taxon>
        <taxon>Vertebrata</taxon>
        <taxon>Euteleostomi</taxon>
        <taxon>Amphibia</taxon>
        <taxon>Batrachia</taxon>
        <taxon>Anura</taxon>
        <taxon>Pipoidea</taxon>
        <taxon>Pipidae</taxon>
        <taxon>Xenopodinae</taxon>
        <taxon>Xenopus</taxon>
        <taxon>Xenopus</taxon>
    </lineage>
</organism>
<evidence type="ECO:0000256" key="6">
    <source>
        <dbReference type="ARBA" id="ARBA00023139"/>
    </source>
</evidence>
<dbReference type="GO" id="GO:0005886">
    <property type="term" value="C:plasma membrane"/>
    <property type="evidence" value="ECO:0007669"/>
    <property type="project" value="UniProtKB-SubCell"/>
</dbReference>
<dbReference type="InterPro" id="IPR028169">
    <property type="entry name" value="Raftlin"/>
</dbReference>
<sequence>EAPNLTAIRLSSLRELPAQLREMYQQGFTVAALHPFVQSYDGAESIPQEQVFRAVLIKRVD</sequence>
<comment type="similarity">
    <text evidence="2">Belongs to the raftlin family.</text>
</comment>
<name>A0A974CIQ7_XENLA</name>
<proteinExistence type="inferred from homology"/>
<keyword evidence="4" id="KW-0519">Myristate</keyword>
<evidence type="ECO:0000256" key="2">
    <source>
        <dbReference type="ARBA" id="ARBA00006390"/>
    </source>
</evidence>
<evidence type="ECO:0000256" key="7">
    <source>
        <dbReference type="ARBA" id="ARBA00023288"/>
    </source>
</evidence>
<keyword evidence="5" id="KW-0472">Membrane</keyword>
<dbReference type="Proteomes" id="UP000694892">
    <property type="component" value="Chromosome 6S"/>
</dbReference>
<dbReference type="PANTHER" id="PTHR17601:SF3">
    <property type="entry name" value="RAFTLIN"/>
    <property type="match status" value="1"/>
</dbReference>
<feature type="non-terminal residue" evidence="8">
    <location>
        <position position="1"/>
    </location>
</feature>
<comment type="subcellular location">
    <subcellularLocation>
        <location evidence="1">Cell membrane</location>
        <topology evidence="1">Lipid-anchor</topology>
    </subcellularLocation>
</comment>
<reference evidence="9" key="1">
    <citation type="journal article" date="2016" name="Nature">
        <title>Genome evolution in the allotetraploid frog Xenopus laevis.</title>
        <authorList>
            <person name="Session A.M."/>
            <person name="Uno Y."/>
            <person name="Kwon T."/>
            <person name="Chapman J.A."/>
            <person name="Toyoda A."/>
            <person name="Takahashi S."/>
            <person name="Fukui A."/>
            <person name="Hikosaka A."/>
            <person name="Suzuki A."/>
            <person name="Kondo M."/>
            <person name="van Heeringen S.J."/>
            <person name="Quigley I."/>
            <person name="Heinz S."/>
            <person name="Ogino H."/>
            <person name="Ochi H."/>
            <person name="Hellsten U."/>
            <person name="Lyons J.B."/>
            <person name="Simakov O."/>
            <person name="Putnam N."/>
            <person name="Stites J."/>
            <person name="Kuroki Y."/>
            <person name="Tanaka T."/>
            <person name="Michiue T."/>
            <person name="Watanabe M."/>
            <person name="Bogdanovic O."/>
            <person name="Lister R."/>
            <person name="Georgiou G."/>
            <person name="Paranjpe S.S."/>
            <person name="van Kruijsbergen I."/>
            <person name="Shu S."/>
            <person name="Carlson J."/>
            <person name="Kinoshita T."/>
            <person name="Ohta Y."/>
            <person name="Mawaribuchi S."/>
            <person name="Jenkins J."/>
            <person name="Grimwood J."/>
            <person name="Schmutz J."/>
            <person name="Mitros T."/>
            <person name="Mozaffari S.V."/>
            <person name="Suzuki Y."/>
            <person name="Haramoto Y."/>
            <person name="Yamamoto T.S."/>
            <person name="Takagi C."/>
            <person name="Heald R."/>
            <person name="Miller K."/>
            <person name="Haudenschild C."/>
            <person name="Kitzman J."/>
            <person name="Nakayama T."/>
            <person name="Izutsu Y."/>
            <person name="Robert J."/>
            <person name="Fortriede J."/>
            <person name="Burns K."/>
            <person name="Lotay V."/>
            <person name="Karimi K."/>
            <person name="Yasuoka Y."/>
            <person name="Dichmann D.S."/>
            <person name="Flajnik M.F."/>
            <person name="Houston D.W."/>
            <person name="Shendure J."/>
            <person name="DuPasquier L."/>
            <person name="Vize P.D."/>
            <person name="Zorn A.M."/>
            <person name="Ito M."/>
            <person name="Marcotte E.M."/>
            <person name="Wallingford J.B."/>
            <person name="Ito Y."/>
            <person name="Asashima M."/>
            <person name="Ueno N."/>
            <person name="Matsuda Y."/>
            <person name="Veenstra G.J."/>
            <person name="Fujiyama A."/>
            <person name="Harland R.M."/>
            <person name="Taira M."/>
            <person name="Rokhsar D.S."/>
        </authorList>
    </citation>
    <scope>NUCLEOTIDE SEQUENCE [LARGE SCALE GENOMIC DNA]</scope>
    <source>
        <strain evidence="9">J</strain>
    </source>
</reference>
<dbReference type="Pfam" id="PF15250">
    <property type="entry name" value="Raftlin"/>
    <property type="match status" value="1"/>
</dbReference>
<dbReference type="EMBL" id="CM004477">
    <property type="protein sequence ID" value="OCT74140.1"/>
    <property type="molecule type" value="Genomic_DNA"/>
</dbReference>